<reference evidence="2 3" key="1">
    <citation type="submission" date="2018-07" db="EMBL/GenBank/DDBJ databases">
        <title>A high quality draft genome assembly of the barn swallow (H. rustica rustica).</title>
        <authorList>
            <person name="Formenti G."/>
            <person name="Chiara M."/>
            <person name="Poveda L."/>
            <person name="Francoijs K.-J."/>
            <person name="Bonisoli-Alquati A."/>
            <person name="Canova L."/>
            <person name="Gianfranceschi L."/>
            <person name="Horner D.S."/>
            <person name="Saino N."/>
        </authorList>
    </citation>
    <scope>NUCLEOTIDE SEQUENCE [LARGE SCALE GENOMIC DNA]</scope>
    <source>
        <strain evidence="2">Chelidonia</strain>
        <tissue evidence="2">Blood</tissue>
    </source>
</reference>
<evidence type="ECO:0000256" key="1">
    <source>
        <dbReference type="SAM" id="SignalP"/>
    </source>
</evidence>
<gene>
    <name evidence="2" type="ORF">DUI87_12612</name>
</gene>
<keyword evidence="1" id="KW-0732">Signal</keyword>
<feature type="chain" id="PRO_5018200611" evidence="1">
    <location>
        <begin position="18"/>
        <end position="195"/>
    </location>
</feature>
<dbReference type="EMBL" id="QRBI01000111">
    <property type="protein sequence ID" value="RMC10899.1"/>
    <property type="molecule type" value="Genomic_DNA"/>
</dbReference>
<evidence type="ECO:0000313" key="3">
    <source>
        <dbReference type="Proteomes" id="UP000269221"/>
    </source>
</evidence>
<proteinExistence type="predicted"/>
<name>A0A3M0KCG2_HIRRU</name>
<dbReference type="AlphaFoldDB" id="A0A3M0KCG2"/>
<protein>
    <submittedName>
        <fullName evidence="2">Uncharacterized protein</fullName>
    </submittedName>
</protein>
<comment type="caution">
    <text evidence="2">The sequence shown here is derived from an EMBL/GenBank/DDBJ whole genome shotgun (WGS) entry which is preliminary data.</text>
</comment>
<accession>A0A3M0KCG2</accession>
<dbReference type="Proteomes" id="UP000269221">
    <property type="component" value="Unassembled WGS sequence"/>
</dbReference>
<sequence>MTVVLVALGSQVLLTDSDTWEVPPTGAWPLHECSAEEESLTGSNVNIIERFKLGRLGFVRTVVLMLQEVQADPETPPSPGLIPERAQRRDWDCAPVLRRHLDYSIVGSHKVPAEISLPRVIQRAEPPNLFQPLAEDPAAHTRATSEFQHLQHRLVRLLRALTETFTRGAVLEHCPGGNWCLLVFNLQQSCNEGIS</sequence>
<organism evidence="2 3">
    <name type="scientific">Hirundo rustica rustica</name>
    <dbReference type="NCBI Taxonomy" id="333673"/>
    <lineage>
        <taxon>Eukaryota</taxon>
        <taxon>Metazoa</taxon>
        <taxon>Chordata</taxon>
        <taxon>Craniata</taxon>
        <taxon>Vertebrata</taxon>
        <taxon>Euteleostomi</taxon>
        <taxon>Archelosauria</taxon>
        <taxon>Archosauria</taxon>
        <taxon>Dinosauria</taxon>
        <taxon>Saurischia</taxon>
        <taxon>Theropoda</taxon>
        <taxon>Coelurosauria</taxon>
        <taxon>Aves</taxon>
        <taxon>Neognathae</taxon>
        <taxon>Neoaves</taxon>
        <taxon>Telluraves</taxon>
        <taxon>Australaves</taxon>
        <taxon>Passeriformes</taxon>
        <taxon>Sylvioidea</taxon>
        <taxon>Hirundinidae</taxon>
        <taxon>Hirundo</taxon>
    </lineage>
</organism>
<evidence type="ECO:0000313" key="2">
    <source>
        <dbReference type="EMBL" id="RMC10899.1"/>
    </source>
</evidence>
<keyword evidence="3" id="KW-1185">Reference proteome</keyword>
<feature type="signal peptide" evidence="1">
    <location>
        <begin position="1"/>
        <end position="17"/>
    </location>
</feature>